<comment type="caution">
    <text evidence="1">The sequence shown here is derived from an EMBL/GenBank/DDBJ whole genome shotgun (WGS) entry which is preliminary data.</text>
</comment>
<dbReference type="AlphaFoldDB" id="A0A840YPR5"/>
<evidence type="ECO:0000313" key="2">
    <source>
        <dbReference type="Proteomes" id="UP000527143"/>
    </source>
</evidence>
<dbReference type="InterPro" id="IPR012427">
    <property type="entry name" value="DUF1622"/>
</dbReference>
<dbReference type="EMBL" id="JACIJF010000003">
    <property type="protein sequence ID" value="MBB5710012.1"/>
    <property type="molecule type" value="Genomic_DNA"/>
</dbReference>
<protein>
    <submittedName>
        <fullName evidence="1">Putative membrane protein</fullName>
    </submittedName>
</protein>
<keyword evidence="2" id="KW-1185">Reference proteome</keyword>
<dbReference type="PANTHER" id="PTHR38468:SF1">
    <property type="entry name" value="SLL0939 PROTEIN"/>
    <property type="match status" value="1"/>
</dbReference>
<reference evidence="1 2" key="1">
    <citation type="submission" date="2020-08" db="EMBL/GenBank/DDBJ databases">
        <title>Genomic Encyclopedia of Type Strains, Phase IV (KMG-IV): sequencing the most valuable type-strain genomes for metagenomic binning, comparative biology and taxonomic classification.</title>
        <authorList>
            <person name="Goeker M."/>
        </authorList>
    </citation>
    <scope>NUCLEOTIDE SEQUENCE [LARGE SCALE GENOMIC DNA]</scope>
    <source>
        <strain evidence="1 2">DSM 26736</strain>
    </source>
</reference>
<organism evidence="1 2">
    <name type="scientific">Sphingomonas xinjiangensis</name>
    <dbReference type="NCBI Taxonomy" id="643568"/>
    <lineage>
        <taxon>Bacteria</taxon>
        <taxon>Pseudomonadati</taxon>
        <taxon>Pseudomonadota</taxon>
        <taxon>Alphaproteobacteria</taxon>
        <taxon>Sphingomonadales</taxon>
        <taxon>Sphingomonadaceae</taxon>
        <taxon>Sphingomonas</taxon>
    </lineage>
</organism>
<sequence length="191" mass="20666">MIALWSPQVLSAGPTALHIDVMKAVPLAFCVRAGCKVSRTGGVTLEVDLLQTVHTITRTVELIGILVILAGATYSARRFVRAVARAGTSSGSYKQVRSDLGRSILLGLELLVAADIINTVAVQPTLRSIAVLAGMVLIRTFLSFSLEVEIEGRWPWQPPRKRERPAQDSSGRPEAQERMYAVAFRSSGLLA</sequence>
<accession>A0A840YPR5</accession>
<dbReference type="Proteomes" id="UP000527143">
    <property type="component" value="Unassembled WGS sequence"/>
</dbReference>
<dbReference type="RefSeq" id="WP_246352223.1">
    <property type="nucleotide sequence ID" value="NZ_JACIJF010000003.1"/>
</dbReference>
<gene>
    <name evidence="1" type="ORF">FHT02_001240</name>
</gene>
<proteinExistence type="predicted"/>
<dbReference type="PANTHER" id="PTHR38468">
    <property type="entry name" value="SLL0939 PROTEIN"/>
    <property type="match status" value="1"/>
</dbReference>
<evidence type="ECO:0000313" key="1">
    <source>
        <dbReference type="EMBL" id="MBB5710012.1"/>
    </source>
</evidence>
<name>A0A840YPR5_9SPHN</name>
<dbReference type="Pfam" id="PF07784">
    <property type="entry name" value="DUF1622"/>
    <property type="match status" value="1"/>
</dbReference>